<proteinExistence type="predicted"/>
<accession>A0AA40VP55</accession>
<dbReference type="SUPFAM" id="SSF53955">
    <property type="entry name" value="Lysozyme-like"/>
    <property type="match status" value="1"/>
</dbReference>
<dbReference type="InterPro" id="IPR023346">
    <property type="entry name" value="Lysozyme-like_dom_sf"/>
</dbReference>
<name>A0AA40VP55_9MICO</name>
<feature type="region of interest" description="Disordered" evidence="1">
    <location>
        <begin position="189"/>
        <end position="221"/>
    </location>
</feature>
<evidence type="ECO:0000313" key="2">
    <source>
        <dbReference type="EMBL" id="MBB4141499.1"/>
    </source>
</evidence>
<evidence type="ECO:0000313" key="3">
    <source>
        <dbReference type="Proteomes" id="UP000549113"/>
    </source>
</evidence>
<feature type="compositionally biased region" description="Low complexity" evidence="1">
    <location>
        <begin position="197"/>
        <end position="217"/>
    </location>
</feature>
<dbReference type="Gene3D" id="1.10.530.10">
    <property type="match status" value="1"/>
</dbReference>
<organism evidence="2 3">
    <name type="scientific">Microbacterium invictum</name>
    <dbReference type="NCBI Taxonomy" id="515415"/>
    <lineage>
        <taxon>Bacteria</taxon>
        <taxon>Bacillati</taxon>
        <taxon>Actinomycetota</taxon>
        <taxon>Actinomycetes</taxon>
        <taxon>Micrococcales</taxon>
        <taxon>Microbacteriaceae</taxon>
        <taxon>Microbacterium</taxon>
    </lineage>
</organism>
<comment type="caution">
    <text evidence="2">The sequence shown here is derived from an EMBL/GenBank/DDBJ whole genome shotgun (WGS) entry which is preliminary data.</text>
</comment>
<dbReference type="EMBL" id="JACIFH010000001">
    <property type="protein sequence ID" value="MBB4141499.1"/>
    <property type="molecule type" value="Genomic_DNA"/>
</dbReference>
<dbReference type="AlphaFoldDB" id="A0AA40VP55"/>
<sequence>MRSVSTRPLRRALTPATVALGLVLGTAVVTSGLTGSVPAAHADTEETVTTTTAPVLRAVGYVVDEPIAEITAESTAALTDATAVLGTAADVVADVKAEVAASDLDLGDVTVAIDTSDLRDLAGELRVIELTPALFIPHMTDETVAETEQVRDAIDSLQKALTDAKAKKAAEEAAKKKAAAEAKAKAEREAAEKAAAAERAAAQRSTAAPAPTSSGSSNYSGGDARAIARDMLAQRGWGDDQFQCLDALWSRESGWNYQAHNSSSGAYGIPQALPGSKMASAGSDWQTNPATQIKWGLGYIDGRYGTPCGAWNHSQSHGWY</sequence>
<evidence type="ECO:0008006" key="4">
    <source>
        <dbReference type="Google" id="ProtNLM"/>
    </source>
</evidence>
<protein>
    <recommendedName>
        <fullName evidence="4">Lytic transglycosylase domain-containing protein</fullName>
    </recommendedName>
</protein>
<dbReference type="RefSeq" id="WP_183500972.1">
    <property type="nucleotide sequence ID" value="NZ_BAABCO010000003.1"/>
</dbReference>
<reference evidence="2 3" key="1">
    <citation type="submission" date="2020-08" db="EMBL/GenBank/DDBJ databases">
        <title>Sequencing the genomes of 1000 actinobacteria strains.</title>
        <authorList>
            <person name="Klenk H.-P."/>
        </authorList>
    </citation>
    <scope>NUCLEOTIDE SEQUENCE [LARGE SCALE GENOMIC DNA]</scope>
    <source>
        <strain evidence="2 3">DSM 19600</strain>
    </source>
</reference>
<keyword evidence="3" id="KW-1185">Reference proteome</keyword>
<dbReference type="Proteomes" id="UP000549113">
    <property type="component" value="Unassembled WGS sequence"/>
</dbReference>
<gene>
    <name evidence="2" type="ORF">BKA10_003293</name>
</gene>
<evidence type="ECO:0000256" key="1">
    <source>
        <dbReference type="SAM" id="MobiDB-lite"/>
    </source>
</evidence>